<dbReference type="PANTHER" id="PTHR12526:SF510">
    <property type="entry name" value="D-INOSITOL 3-PHOSPHATE GLYCOSYLTRANSFERASE"/>
    <property type="match status" value="1"/>
</dbReference>
<keyword evidence="2" id="KW-0328">Glycosyltransferase</keyword>
<evidence type="ECO:0000256" key="3">
    <source>
        <dbReference type="ARBA" id="ARBA00022679"/>
    </source>
</evidence>
<name>A0A917XI01_9ACTN</name>
<dbReference type="PANTHER" id="PTHR12526">
    <property type="entry name" value="GLYCOSYLTRANSFERASE"/>
    <property type="match status" value="1"/>
</dbReference>
<feature type="region of interest" description="Disordered" evidence="4">
    <location>
        <begin position="366"/>
        <end position="404"/>
    </location>
</feature>
<dbReference type="SUPFAM" id="SSF53756">
    <property type="entry name" value="UDP-Glycosyltransferase/glycogen phosphorylase"/>
    <property type="match status" value="1"/>
</dbReference>
<dbReference type="Gene3D" id="3.40.50.2000">
    <property type="entry name" value="Glycogen Phosphorylase B"/>
    <property type="match status" value="2"/>
</dbReference>
<evidence type="ECO:0000256" key="2">
    <source>
        <dbReference type="ARBA" id="ARBA00022676"/>
    </source>
</evidence>
<keyword evidence="3 6" id="KW-0808">Transferase</keyword>
<dbReference type="AlphaFoldDB" id="A0A917XI01"/>
<dbReference type="InterPro" id="IPR001296">
    <property type="entry name" value="Glyco_trans_1"/>
</dbReference>
<dbReference type="Pfam" id="PF00534">
    <property type="entry name" value="Glycos_transf_1"/>
    <property type="match status" value="1"/>
</dbReference>
<proteinExistence type="predicted"/>
<accession>A0A917XI01</accession>
<reference evidence="6" key="1">
    <citation type="journal article" date="2014" name="Int. J. Syst. Evol. Microbiol.">
        <title>Complete genome sequence of Corynebacterium casei LMG S-19264T (=DSM 44701T), isolated from a smear-ripened cheese.</title>
        <authorList>
            <consortium name="US DOE Joint Genome Institute (JGI-PGF)"/>
            <person name="Walter F."/>
            <person name="Albersmeier A."/>
            <person name="Kalinowski J."/>
            <person name="Ruckert C."/>
        </authorList>
    </citation>
    <scope>NUCLEOTIDE SEQUENCE</scope>
    <source>
        <strain evidence="6">CGMCC 4.7110</strain>
    </source>
</reference>
<protein>
    <recommendedName>
        <fullName evidence="1">D-inositol 3-phosphate glycosyltransferase</fullName>
    </recommendedName>
</protein>
<evidence type="ECO:0000259" key="5">
    <source>
        <dbReference type="Pfam" id="PF00534"/>
    </source>
</evidence>
<dbReference type="GO" id="GO:0016757">
    <property type="term" value="F:glycosyltransferase activity"/>
    <property type="evidence" value="ECO:0007669"/>
    <property type="project" value="UniProtKB-KW"/>
</dbReference>
<keyword evidence="7" id="KW-1185">Reference proteome</keyword>
<dbReference type="Proteomes" id="UP000653411">
    <property type="component" value="Unassembled WGS sequence"/>
</dbReference>
<sequence>MRILVVTVVHHPEDARILHRQITALRDRGHHVVYAAPFSAREVRPRPDLEGIDLPRAAGRSRRTAVRAARTLLAERGRQADVVLLHDPELLLALPGTLRRWRRSGTGPVVVWDVHEDTAAALAMKRWVPAPLRPPLRLAVRAAERLAERHLRLLLAEDAYQERFRRSHPVVPNFTTAPVQAPEPPGTAHVVYVGHLSRARGALDLVETARHLGPGVRVDVAGAADPDVREALAAADREGVLRWHGFLPNDRALALFPGALAGLSLLHDQPNYRHSRPTKVVEYMAHGVPVVTTPTPLAADMVEQHGCGLVVPYEDPPAAAEAIRRLGTDAILRHTAAQRGREAALAHFNWPDAAAEFTHRLEAWAREESGAGPARDAARTERPRLRPATGSPSPGPRPRSGRVG</sequence>
<dbReference type="EMBL" id="BMML01000016">
    <property type="protein sequence ID" value="GGN27588.1"/>
    <property type="molecule type" value="Genomic_DNA"/>
</dbReference>
<dbReference type="RefSeq" id="WP_189266247.1">
    <property type="nucleotide sequence ID" value="NZ_BMML01000016.1"/>
</dbReference>
<reference evidence="6" key="2">
    <citation type="submission" date="2020-09" db="EMBL/GenBank/DDBJ databases">
        <authorList>
            <person name="Sun Q."/>
            <person name="Zhou Y."/>
        </authorList>
    </citation>
    <scope>NUCLEOTIDE SEQUENCE</scope>
    <source>
        <strain evidence="6">CGMCC 4.7110</strain>
    </source>
</reference>
<evidence type="ECO:0000313" key="7">
    <source>
        <dbReference type="Proteomes" id="UP000653411"/>
    </source>
</evidence>
<feature type="domain" description="Glycosyl transferase family 1" evidence="5">
    <location>
        <begin position="180"/>
        <end position="342"/>
    </location>
</feature>
<organism evidence="6 7">
    <name type="scientific">Streptomyces fuscichromogenes</name>
    <dbReference type="NCBI Taxonomy" id="1324013"/>
    <lineage>
        <taxon>Bacteria</taxon>
        <taxon>Bacillati</taxon>
        <taxon>Actinomycetota</taxon>
        <taxon>Actinomycetes</taxon>
        <taxon>Kitasatosporales</taxon>
        <taxon>Streptomycetaceae</taxon>
        <taxon>Streptomyces</taxon>
    </lineage>
</organism>
<evidence type="ECO:0000256" key="1">
    <source>
        <dbReference type="ARBA" id="ARBA00021292"/>
    </source>
</evidence>
<evidence type="ECO:0000256" key="4">
    <source>
        <dbReference type="SAM" id="MobiDB-lite"/>
    </source>
</evidence>
<comment type="caution">
    <text evidence="6">The sequence shown here is derived from an EMBL/GenBank/DDBJ whole genome shotgun (WGS) entry which is preliminary data.</text>
</comment>
<evidence type="ECO:0000313" key="6">
    <source>
        <dbReference type="EMBL" id="GGN27588.1"/>
    </source>
</evidence>
<gene>
    <name evidence="6" type="ORF">GCM10011578_063040</name>
</gene>